<keyword evidence="3" id="KW-0460">Magnesium</keyword>
<dbReference type="PANTHER" id="PTHR43046">
    <property type="entry name" value="GDP-MANNOSE MANNOSYL HYDROLASE"/>
    <property type="match status" value="1"/>
</dbReference>
<dbReference type="Pfam" id="PF00293">
    <property type="entry name" value="NUDIX"/>
    <property type="match status" value="1"/>
</dbReference>
<dbReference type="CDD" id="cd03430">
    <property type="entry name" value="NUDIX_GDPMH_NudD"/>
    <property type="match status" value="1"/>
</dbReference>
<reference evidence="5" key="1">
    <citation type="journal article" date="2014" name="Int. J. Syst. Evol. Microbiol.">
        <title>Complete genome sequence of Corynebacterium casei LMG S-19264T (=DSM 44701T), isolated from a smear-ripened cheese.</title>
        <authorList>
            <consortium name="US DOE Joint Genome Institute (JGI-PGF)"/>
            <person name="Walter F."/>
            <person name="Albersmeier A."/>
            <person name="Kalinowski J."/>
            <person name="Ruckert C."/>
        </authorList>
    </citation>
    <scope>NUCLEOTIDE SEQUENCE</scope>
    <source>
        <strain evidence="5">JCM 19018</strain>
    </source>
</reference>
<gene>
    <name evidence="5" type="ORF">GCM10009067_21240</name>
</gene>
<evidence type="ECO:0000256" key="2">
    <source>
        <dbReference type="ARBA" id="ARBA00022801"/>
    </source>
</evidence>
<dbReference type="PROSITE" id="PS51462">
    <property type="entry name" value="NUDIX"/>
    <property type="match status" value="1"/>
</dbReference>
<evidence type="ECO:0000259" key="4">
    <source>
        <dbReference type="PROSITE" id="PS51462"/>
    </source>
</evidence>
<dbReference type="Proteomes" id="UP000614221">
    <property type="component" value="Unassembled WGS sequence"/>
</dbReference>
<comment type="caution">
    <text evidence="5">The sequence shown here is derived from an EMBL/GenBank/DDBJ whole genome shotgun (WGS) entry which is preliminary data.</text>
</comment>
<comment type="cofactor">
    <cofactor evidence="1">
        <name>Mg(2+)</name>
        <dbReference type="ChEBI" id="CHEBI:18420"/>
    </cofactor>
</comment>
<name>A0A830EL32_9EURY</name>
<evidence type="ECO:0000256" key="1">
    <source>
        <dbReference type="ARBA" id="ARBA00001946"/>
    </source>
</evidence>
<sequence>MESAFIGGPQAEDMDIHDERIPTATFATCLDSMPQPCVDLVVEYEGGIVLTRRQNEPAKGEWFWPGSRLYKGERLDDAAPRIAAEELGLTSVETERLGVSEHFWDTSSVDGVDTRHTVPVVYRVVPDDGAKITLDDQHDAYRVVTEPPADANRYVLEYFDRFDIGQ</sequence>
<dbReference type="PANTHER" id="PTHR43046:SF12">
    <property type="entry name" value="GDP-MANNOSE MANNOSYL HYDROLASE"/>
    <property type="match status" value="1"/>
</dbReference>
<dbReference type="GO" id="GO:0016787">
    <property type="term" value="F:hydrolase activity"/>
    <property type="evidence" value="ECO:0007669"/>
    <property type="project" value="UniProtKB-KW"/>
</dbReference>
<dbReference type="EMBL" id="BMPD01000003">
    <property type="protein sequence ID" value="GGK68714.1"/>
    <property type="molecule type" value="Genomic_DNA"/>
</dbReference>
<evidence type="ECO:0000313" key="6">
    <source>
        <dbReference type="Proteomes" id="UP000614221"/>
    </source>
</evidence>
<accession>A0A830EL32</accession>
<dbReference type="InterPro" id="IPR015797">
    <property type="entry name" value="NUDIX_hydrolase-like_dom_sf"/>
</dbReference>
<evidence type="ECO:0000313" key="5">
    <source>
        <dbReference type="EMBL" id="GGK68714.1"/>
    </source>
</evidence>
<reference evidence="5" key="2">
    <citation type="submission" date="2020-09" db="EMBL/GenBank/DDBJ databases">
        <authorList>
            <person name="Sun Q."/>
            <person name="Ohkuma M."/>
        </authorList>
    </citation>
    <scope>NUCLEOTIDE SEQUENCE</scope>
    <source>
        <strain evidence="5">JCM 19018</strain>
    </source>
</reference>
<proteinExistence type="predicted"/>
<dbReference type="InterPro" id="IPR000086">
    <property type="entry name" value="NUDIX_hydrolase_dom"/>
</dbReference>
<organism evidence="5 6">
    <name type="scientific">Haloarcula sebkhae</name>
    <dbReference type="NCBI Taxonomy" id="932660"/>
    <lineage>
        <taxon>Archaea</taxon>
        <taxon>Methanobacteriati</taxon>
        <taxon>Methanobacteriota</taxon>
        <taxon>Stenosarchaea group</taxon>
        <taxon>Halobacteria</taxon>
        <taxon>Halobacteriales</taxon>
        <taxon>Haloarculaceae</taxon>
        <taxon>Haloarcula</taxon>
    </lineage>
</organism>
<evidence type="ECO:0000256" key="3">
    <source>
        <dbReference type="ARBA" id="ARBA00022842"/>
    </source>
</evidence>
<keyword evidence="2" id="KW-0378">Hydrolase</keyword>
<dbReference type="SUPFAM" id="SSF55811">
    <property type="entry name" value="Nudix"/>
    <property type="match status" value="1"/>
</dbReference>
<dbReference type="Gene3D" id="3.90.79.10">
    <property type="entry name" value="Nucleoside Triphosphate Pyrophosphohydrolase"/>
    <property type="match status" value="1"/>
</dbReference>
<dbReference type="AlphaFoldDB" id="A0A830EL32"/>
<feature type="domain" description="Nudix hydrolase" evidence="4">
    <location>
        <begin position="33"/>
        <end position="166"/>
    </location>
</feature>
<protein>
    <recommendedName>
        <fullName evidence="4">Nudix hydrolase domain-containing protein</fullName>
    </recommendedName>
</protein>
<dbReference type="RefSeq" id="WP_229775274.1">
    <property type="nucleotide sequence ID" value="NZ_BMPD01000003.1"/>
</dbReference>